<dbReference type="PANTHER" id="PTHR13832">
    <property type="entry name" value="PROTEIN PHOSPHATASE 2C"/>
    <property type="match status" value="1"/>
</dbReference>
<keyword evidence="8" id="KW-0464">Manganese</keyword>
<dbReference type="Pfam" id="PF00481">
    <property type="entry name" value="PP2C"/>
    <property type="match status" value="1"/>
</dbReference>
<dbReference type="CDD" id="cd00143">
    <property type="entry name" value="PP2Cc"/>
    <property type="match status" value="1"/>
</dbReference>
<dbReference type="SUPFAM" id="SSF81606">
    <property type="entry name" value="PP2C-like"/>
    <property type="match status" value="1"/>
</dbReference>
<sequence length="296" mass="33778">MQMNKPVSDVTVHKSSILGRRESNEDVEYIERNLAPNGSPIDNKSAAIDLFIICDGHGGDEVSKFVVPQLREQFLKRTNIYPLRNTEIFQIYNTIQQLLKTHPKQIADGCGSTALVIIRHMLKGKKYIQVINIGDCRAVLSRKGLAIPLSKDHKPDWPDEKRRIKDVNRAHDTNEPIHFEEKAWRIGDLSVSRAFGDLDNVPYVTHIPEIFNYPLTENDEFIIMACDGLWDVMSSDTAVNFVRDHMTNSFTYTYDIRNKYPPHNDQSNQNIGRKLADYAFACGSTDNISVLLLIFN</sequence>
<dbReference type="PROSITE" id="PS51746">
    <property type="entry name" value="PPM_2"/>
    <property type="match status" value="1"/>
</dbReference>
<evidence type="ECO:0000256" key="1">
    <source>
        <dbReference type="ARBA" id="ARBA00001936"/>
    </source>
</evidence>
<evidence type="ECO:0000256" key="8">
    <source>
        <dbReference type="ARBA" id="ARBA00023211"/>
    </source>
</evidence>
<evidence type="ECO:0000256" key="7">
    <source>
        <dbReference type="ARBA" id="ARBA00022912"/>
    </source>
</evidence>
<evidence type="ECO:0000259" key="9">
    <source>
        <dbReference type="PROSITE" id="PS51746"/>
    </source>
</evidence>
<organism evidence="10">
    <name type="scientific">viral metagenome</name>
    <dbReference type="NCBI Taxonomy" id="1070528"/>
    <lineage>
        <taxon>unclassified sequences</taxon>
        <taxon>metagenomes</taxon>
        <taxon>organismal metagenomes</taxon>
    </lineage>
</organism>
<evidence type="ECO:0000256" key="2">
    <source>
        <dbReference type="ARBA" id="ARBA00006702"/>
    </source>
</evidence>
<evidence type="ECO:0000256" key="4">
    <source>
        <dbReference type="ARBA" id="ARBA00022723"/>
    </source>
</evidence>
<evidence type="ECO:0000256" key="3">
    <source>
        <dbReference type="ARBA" id="ARBA00013081"/>
    </source>
</evidence>
<evidence type="ECO:0000256" key="6">
    <source>
        <dbReference type="ARBA" id="ARBA00022842"/>
    </source>
</evidence>
<proteinExistence type="inferred from homology"/>
<dbReference type="EMBL" id="MN739359">
    <property type="protein sequence ID" value="QHT00823.1"/>
    <property type="molecule type" value="Genomic_DNA"/>
</dbReference>
<dbReference type="Gene3D" id="3.60.40.10">
    <property type="entry name" value="PPM-type phosphatase domain"/>
    <property type="match status" value="1"/>
</dbReference>
<dbReference type="EC" id="3.1.3.16" evidence="3"/>
<keyword evidence="4" id="KW-0479">Metal-binding</keyword>
<comment type="similarity">
    <text evidence="2">Belongs to the PP2C family.</text>
</comment>
<name>A0A6C0C923_9ZZZZ</name>
<dbReference type="InterPro" id="IPR001932">
    <property type="entry name" value="PPM-type_phosphatase-like_dom"/>
</dbReference>
<keyword evidence="6" id="KW-0460">Magnesium</keyword>
<dbReference type="AlphaFoldDB" id="A0A6C0C923"/>
<evidence type="ECO:0000256" key="5">
    <source>
        <dbReference type="ARBA" id="ARBA00022801"/>
    </source>
</evidence>
<feature type="domain" description="PPM-type phosphatase" evidence="9">
    <location>
        <begin position="11"/>
        <end position="295"/>
    </location>
</feature>
<keyword evidence="5" id="KW-0378">Hydrolase</keyword>
<dbReference type="GO" id="GO:0046872">
    <property type="term" value="F:metal ion binding"/>
    <property type="evidence" value="ECO:0007669"/>
    <property type="project" value="UniProtKB-KW"/>
</dbReference>
<protein>
    <recommendedName>
        <fullName evidence="3">protein-serine/threonine phosphatase</fullName>
        <ecNumber evidence="3">3.1.3.16</ecNumber>
    </recommendedName>
</protein>
<dbReference type="InterPro" id="IPR036457">
    <property type="entry name" value="PPM-type-like_dom_sf"/>
</dbReference>
<accession>A0A6C0C923</accession>
<comment type="cofactor">
    <cofactor evidence="1">
        <name>Mn(2+)</name>
        <dbReference type="ChEBI" id="CHEBI:29035"/>
    </cofactor>
</comment>
<dbReference type="SMART" id="SM00332">
    <property type="entry name" value="PP2Cc"/>
    <property type="match status" value="1"/>
</dbReference>
<reference evidence="10" key="1">
    <citation type="journal article" date="2020" name="Nature">
        <title>Giant virus diversity and host interactions through global metagenomics.</title>
        <authorList>
            <person name="Schulz F."/>
            <person name="Roux S."/>
            <person name="Paez-Espino D."/>
            <person name="Jungbluth S."/>
            <person name="Walsh D.A."/>
            <person name="Denef V.J."/>
            <person name="McMahon K.D."/>
            <person name="Konstantinidis K.T."/>
            <person name="Eloe-Fadrosh E.A."/>
            <person name="Kyrpides N.C."/>
            <person name="Woyke T."/>
        </authorList>
    </citation>
    <scope>NUCLEOTIDE SEQUENCE</scope>
    <source>
        <strain evidence="10">GVMAG-M-3300020192-26</strain>
    </source>
</reference>
<dbReference type="PANTHER" id="PTHR13832:SF803">
    <property type="entry name" value="PROTEIN PHOSPHATASE 1G"/>
    <property type="match status" value="1"/>
</dbReference>
<dbReference type="GO" id="GO:0004722">
    <property type="term" value="F:protein serine/threonine phosphatase activity"/>
    <property type="evidence" value="ECO:0007669"/>
    <property type="project" value="UniProtKB-EC"/>
</dbReference>
<keyword evidence="7" id="KW-0904">Protein phosphatase</keyword>
<evidence type="ECO:0000313" key="10">
    <source>
        <dbReference type="EMBL" id="QHT00823.1"/>
    </source>
</evidence>
<dbReference type="InterPro" id="IPR015655">
    <property type="entry name" value="PP2C"/>
</dbReference>